<protein>
    <submittedName>
        <fullName evidence="1">Uncharacterized protein</fullName>
    </submittedName>
</protein>
<dbReference type="Proteomes" id="UP001148737">
    <property type="component" value="Unassembled WGS sequence"/>
</dbReference>
<reference evidence="1" key="1">
    <citation type="submission" date="2022-07" db="EMBL/GenBank/DDBJ databases">
        <title>Genome Sequence of Lecanicillium saksenae.</title>
        <authorList>
            <person name="Buettner E."/>
        </authorList>
    </citation>
    <scope>NUCLEOTIDE SEQUENCE</scope>
    <source>
        <strain evidence="1">VT-O1</strain>
    </source>
</reference>
<gene>
    <name evidence="1" type="ORF">NLG97_g8931</name>
</gene>
<sequence>MMLPCALEIEERWLRQEFGVLRELLRTDNLTCSEKHCEFTKVIQSRLRAFDHDDSIHQALADGPPLKWTNSAGVYSINPRKAILAATRVVFKDALRSGGIDHDFSMHGIVSLDQLEKHRLVLVNTVKREMAAAMMDLAQLSLLHELHNAGTLHYGLFHMGFRAAILIHSLDPKQQTPKEHIMSKLNALFPPIAAANLDSALPLAPYSEGLRENIRFCVYEHLMRGNTSDMAKWRDLQTRLFSWCNMPGYAEARDALLRYTEEFKKVEVLCLSILHSLECRRRSLCIPESPADSSFMTSSSRSSAVPSPSSSFWGSDKSEFELDMQDSHYSLASGRSLSSVLRHAAQHSPLLCGMPGREISGAKTDGAAFAGHTGVAPILTYPNDLSRFEFDQHPLAKHLDMSPHEIEDGLPEPPRLVKDKTKRRRFGRKGSDTQAPPVPPLPPIPEALHPNLTPKNFGKIVRRIRSKSSMGTRDATSLDLTTPPTPASSELTKTPRKLKIPFRRSTRSIISSPELQPTNDVSSPFELTGPALISLTPSQSAPASRRQSVVSPAES</sequence>
<dbReference type="EMBL" id="JANAKD010001701">
    <property type="protein sequence ID" value="KAJ3477096.1"/>
    <property type="molecule type" value="Genomic_DNA"/>
</dbReference>
<evidence type="ECO:0000313" key="2">
    <source>
        <dbReference type="Proteomes" id="UP001148737"/>
    </source>
</evidence>
<evidence type="ECO:0000313" key="1">
    <source>
        <dbReference type="EMBL" id="KAJ3477096.1"/>
    </source>
</evidence>
<accession>A0ACC1QJX0</accession>
<comment type="caution">
    <text evidence="1">The sequence shown here is derived from an EMBL/GenBank/DDBJ whole genome shotgun (WGS) entry which is preliminary data.</text>
</comment>
<name>A0ACC1QJX0_9HYPO</name>
<organism evidence="1 2">
    <name type="scientific">Lecanicillium saksenae</name>
    <dbReference type="NCBI Taxonomy" id="468837"/>
    <lineage>
        <taxon>Eukaryota</taxon>
        <taxon>Fungi</taxon>
        <taxon>Dikarya</taxon>
        <taxon>Ascomycota</taxon>
        <taxon>Pezizomycotina</taxon>
        <taxon>Sordariomycetes</taxon>
        <taxon>Hypocreomycetidae</taxon>
        <taxon>Hypocreales</taxon>
        <taxon>Cordycipitaceae</taxon>
        <taxon>Lecanicillium</taxon>
    </lineage>
</organism>
<keyword evidence="2" id="KW-1185">Reference proteome</keyword>
<proteinExistence type="predicted"/>